<dbReference type="NCBIfam" id="TIGR02431">
    <property type="entry name" value="pcaR_pcaU"/>
    <property type="match status" value="1"/>
</dbReference>
<dbReference type="Pfam" id="PF01614">
    <property type="entry name" value="IclR_C"/>
    <property type="match status" value="1"/>
</dbReference>
<accession>A0A4R6DW49</accession>
<sequence>MTRHPDDVLSGESDPFKGDPNYMASLARGLEVIQAFTPQRPMLSISQISQKTGIPRAAVRRCLYTLGKLGFVYAEDGKNFQLRPRILSLGHAWLASTPLARSAQPVLKHLSEMLNESCSIATLDGDDILYIARASSSRIMTIDLDIGSRLPAWATSMGRVLLSHQPEEKLNDMLARVTMIRYTPQTVDSVSKLRAELKRVCQQGYALNDQELEMGLRSLAVPLFNPQGHCVAALNVGVHAGQVSANEMVDRVLPELQKAAKELTLLLR</sequence>
<dbReference type="AlphaFoldDB" id="A0A4R6DW49"/>
<dbReference type="Pfam" id="PF09339">
    <property type="entry name" value="HTH_IclR"/>
    <property type="match status" value="1"/>
</dbReference>
<dbReference type="Gene3D" id="1.10.10.10">
    <property type="entry name" value="Winged helix-like DNA-binding domain superfamily/Winged helix DNA-binding domain"/>
    <property type="match status" value="1"/>
</dbReference>
<reference evidence="6 7" key="1">
    <citation type="submission" date="2019-03" db="EMBL/GenBank/DDBJ databases">
        <title>Genomic analyses of the natural microbiome of Caenorhabditis elegans.</title>
        <authorList>
            <person name="Samuel B."/>
        </authorList>
    </citation>
    <scope>NUCLEOTIDE SEQUENCE [LARGE SCALE GENOMIC DNA]</scope>
    <source>
        <strain evidence="6 7">BIGb0156</strain>
    </source>
</reference>
<keyword evidence="1" id="KW-0805">Transcription regulation</keyword>
<evidence type="ECO:0000313" key="7">
    <source>
        <dbReference type="Proteomes" id="UP000295530"/>
    </source>
</evidence>
<dbReference type="GO" id="GO:0003677">
    <property type="term" value="F:DNA binding"/>
    <property type="evidence" value="ECO:0007669"/>
    <property type="project" value="UniProtKB-KW"/>
</dbReference>
<dbReference type="OrthoDB" id="9807558at2"/>
<dbReference type="InterPro" id="IPR036390">
    <property type="entry name" value="WH_DNA-bd_sf"/>
</dbReference>
<evidence type="ECO:0000256" key="1">
    <source>
        <dbReference type="ARBA" id="ARBA00023015"/>
    </source>
</evidence>
<dbReference type="SUPFAM" id="SSF46785">
    <property type="entry name" value="Winged helix' DNA-binding domain"/>
    <property type="match status" value="1"/>
</dbReference>
<dbReference type="PROSITE" id="PS51078">
    <property type="entry name" value="ICLR_ED"/>
    <property type="match status" value="1"/>
</dbReference>
<comment type="caution">
    <text evidence="6">The sequence shown here is derived from an EMBL/GenBank/DDBJ whole genome shotgun (WGS) entry which is preliminary data.</text>
</comment>
<dbReference type="SMART" id="SM00346">
    <property type="entry name" value="HTH_ICLR"/>
    <property type="match status" value="1"/>
</dbReference>
<dbReference type="InterPro" id="IPR014757">
    <property type="entry name" value="Tscrpt_reg_IclR_C"/>
</dbReference>
<evidence type="ECO:0000313" key="6">
    <source>
        <dbReference type="EMBL" id="TDN49490.1"/>
    </source>
</evidence>
<dbReference type="PANTHER" id="PTHR30136:SF34">
    <property type="entry name" value="TRANSCRIPTIONAL REGULATOR"/>
    <property type="match status" value="1"/>
</dbReference>
<dbReference type="InterPro" id="IPR036388">
    <property type="entry name" value="WH-like_DNA-bd_sf"/>
</dbReference>
<evidence type="ECO:0000256" key="3">
    <source>
        <dbReference type="ARBA" id="ARBA00023163"/>
    </source>
</evidence>
<dbReference type="InterPro" id="IPR029016">
    <property type="entry name" value="GAF-like_dom_sf"/>
</dbReference>
<protein>
    <submittedName>
        <fullName evidence="6">IclR family transcriptional regulator</fullName>
    </submittedName>
</protein>
<gene>
    <name evidence="6" type="ORF">EC847_12317</name>
</gene>
<dbReference type="InterPro" id="IPR012794">
    <property type="entry name" value="PcaR_PcaU"/>
</dbReference>
<evidence type="ECO:0000256" key="2">
    <source>
        <dbReference type="ARBA" id="ARBA00023125"/>
    </source>
</evidence>
<dbReference type="GO" id="GO:0045892">
    <property type="term" value="P:negative regulation of DNA-templated transcription"/>
    <property type="evidence" value="ECO:0007669"/>
    <property type="project" value="TreeGrafter"/>
</dbReference>
<dbReference type="SUPFAM" id="SSF55781">
    <property type="entry name" value="GAF domain-like"/>
    <property type="match status" value="1"/>
</dbReference>
<dbReference type="PROSITE" id="PS51077">
    <property type="entry name" value="HTH_ICLR"/>
    <property type="match status" value="1"/>
</dbReference>
<dbReference type="Gene3D" id="3.30.450.40">
    <property type="match status" value="1"/>
</dbReference>
<dbReference type="GO" id="GO:0045893">
    <property type="term" value="P:positive regulation of DNA-templated transcription"/>
    <property type="evidence" value="ECO:0007669"/>
    <property type="project" value="InterPro"/>
</dbReference>
<dbReference type="PANTHER" id="PTHR30136">
    <property type="entry name" value="HELIX-TURN-HELIX TRANSCRIPTIONAL REGULATOR, ICLR FAMILY"/>
    <property type="match status" value="1"/>
</dbReference>
<organism evidence="6 7">
    <name type="scientific">Scandinavium goeteborgense</name>
    <dbReference type="NCBI Taxonomy" id="1851514"/>
    <lineage>
        <taxon>Bacteria</taxon>
        <taxon>Pseudomonadati</taxon>
        <taxon>Pseudomonadota</taxon>
        <taxon>Gammaproteobacteria</taxon>
        <taxon>Enterobacterales</taxon>
        <taxon>Enterobacteriaceae</taxon>
        <taxon>Scandinavium</taxon>
    </lineage>
</organism>
<dbReference type="InterPro" id="IPR005471">
    <property type="entry name" value="Tscrpt_reg_IclR_N"/>
</dbReference>
<dbReference type="InterPro" id="IPR050707">
    <property type="entry name" value="HTH_MetabolicPath_Reg"/>
</dbReference>
<feature type="domain" description="HTH iclR-type" evidence="4">
    <location>
        <begin position="23"/>
        <end position="84"/>
    </location>
</feature>
<evidence type="ECO:0000259" key="5">
    <source>
        <dbReference type="PROSITE" id="PS51078"/>
    </source>
</evidence>
<feature type="domain" description="IclR-ED" evidence="5">
    <location>
        <begin position="85"/>
        <end position="268"/>
    </location>
</feature>
<dbReference type="RefSeq" id="WP_133462270.1">
    <property type="nucleotide sequence ID" value="NZ_SNVX01000023.1"/>
</dbReference>
<dbReference type="Proteomes" id="UP000295530">
    <property type="component" value="Unassembled WGS sequence"/>
</dbReference>
<dbReference type="EMBL" id="SNVX01000023">
    <property type="protein sequence ID" value="TDN49490.1"/>
    <property type="molecule type" value="Genomic_DNA"/>
</dbReference>
<keyword evidence="2" id="KW-0238">DNA-binding</keyword>
<dbReference type="GO" id="GO:0046278">
    <property type="term" value="P:3,4-dihydroxybenzoate metabolic process"/>
    <property type="evidence" value="ECO:0007669"/>
    <property type="project" value="InterPro"/>
</dbReference>
<name>A0A4R6DW49_SCAGO</name>
<dbReference type="GO" id="GO:0003700">
    <property type="term" value="F:DNA-binding transcription factor activity"/>
    <property type="evidence" value="ECO:0007669"/>
    <property type="project" value="TreeGrafter"/>
</dbReference>
<keyword evidence="7" id="KW-1185">Reference proteome</keyword>
<proteinExistence type="predicted"/>
<keyword evidence="3" id="KW-0804">Transcription</keyword>
<evidence type="ECO:0000259" key="4">
    <source>
        <dbReference type="PROSITE" id="PS51077"/>
    </source>
</evidence>